<protein>
    <submittedName>
        <fullName evidence="5">Uncharacterized protein</fullName>
    </submittedName>
</protein>
<evidence type="ECO:0000256" key="4">
    <source>
        <dbReference type="SAM" id="MobiDB-lite"/>
    </source>
</evidence>
<dbReference type="PANTHER" id="PTHR33388">
    <property type="entry name" value="OS01G0212500 PROTEIN"/>
    <property type="match status" value="1"/>
</dbReference>
<dbReference type="EMBL" id="GHES01003575">
    <property type="protein sequence ID" value="MPA34134.1"/>
    <property type="molecule type" value="Transcribed_RNA"/>
</dbReference>
<evidence type="ECO:0000313" key="5">
    <source>
        <dbReference type="EMBL" id="MPA34134.1"/>
    </source>
</evidence>
<keyword evidence="1" id="KW-0678">Repressor</keyword>
<dbReference type="PANTHER" id="PTHR33388:SF1">
    <property type="entry name" value="PROTEIN SPEAR2"/>
    <property type="match status" value="1"/>
</dbReference>
<organism evidence="5">
    <name type="scientific">Davidia involucrata</name>
    <name type="common">Dove tree</name>
    <dbReference type="NCBI Taxonomy" id="16924"/>
    <lineage>
        <taxon>Eukaryota</taxon>
        <taxon>Viridiplantae</taxon>
        <taxon>Streptophyta</taxon>
        <taxon>Embryophyta</taxon>
        <taxon>Tracheophyta</taxon>
        <taxon>Spermatophyta</taxon>
        <taxon>Magnoliopsida</taxon>
        <taxon>eudicotyledons</taxon>
        <taxon>Gunneridae</taxon>
        <taxon>Pentapetalae</taxon>
        <taxon>asterids</taxon>
        <taxon>Cornales</taxon>
        <taxon>Nyssaceae</taxon>
        <taxon>Davidia</taxon>
    </lineage>
</organism>
<dbReference type="GO" id="GO:0003700">
    <property type="term" value="F:DNA-binding transcription factor activity"/>
    <property type="evidence" value="ECO:0007669"/>
    <property type="project" value="InterPro"/>
</dbReference>
<evidence type="ECO:0000256" key="2">
    <source>
        <dbReference type="ARBA" id="ARBA00023015"/>
    </source>
</evidence>
<dbReference type="AlphaFoldDB" id="A0A5B6YQQ8"/>
<accession>A0A5B6YQQ8</accession>
<feature type="region of interest" description="Disordered" evidence="4">
    <location>
        <begin position="1"/>
        <end position="36"/>
    </location>
</feature>
<dbReference type="InterPro" id="IPR040356">
    <property type="entry name" value="SPEAR"/>
</dbReference>
<evidence type="ECO:0000256" key="3">
    <source>
        <dbReference type="ARBA" id="ARBA00023163"/>
    </source>
</evidence>
<gene>
    <name evidence="5" type="ORF">Din_003575</name>
</gene>
<sequence length="427" mass="46488">MAPEEHTQKCSNSSGGGDGRSSKKLKQKKVPQRGLGVAQLEKIRLEEQQKRDATAILSANSIISPSNSSCLAVPCATFRHHNPSHSSIPLPPPLSPTHLSSPNSIFRPIPSIPNVNVLHPNSVPISKLLDMGGGEIGWSAISGSGHGNWPKLWNCEYNLEGENHRLDHNGFAFRPTMHLPYEPWPPPNVMVHRTQQFQQPIFSSSSMVNVSTGTSSSSVINFQMEPPSNQSHYGNNYTHMWPEEEKMVEMKRSYPFPLDNPPDPSVYCKFPPAYVVPIAGSNQSASCGNGGTANMEPGKLVFREGPSSSTSMSEPNSKKVIKENGGLNGDFLTLAPPTTTSPHPSSKHKHPSAYVVPHSRELSEFESLPYQGSMEDPIHRQGPNGLIQQQPFYSFFPSAKAQIGQAATIISNCSGEVGESVDLTLKL</sequence>
<feature type="compositionally biased region" description="Basic residues" evidence="4">
    <location>
        <begin position="22"/>
        <end position="31"/>
    </location>
</feature>
<dbReference type="InterPro" id="IPR014855">
    <property type="entry name" value="NOZZLE"/>
</dbReference>
<dbReference type="Pfam" id="PF08744">
    <property type="entry name" value="NOZZLE"/>
    <property type="match status" value="1"/>
</dbReference>
<evidence type="ECO:0000256" key="1">
    <source>
        <dbReference type="ARBA" id="ARBA00022491"/>
    </source>
</evidence>
<reference evidence="5" key="1">
    <citation type="submission" date="2019-08" db="EMBL/GenBank/DDBJ databases">
        <title>Reference gene set and small RNA set construction with multiple tissues from Davidia involucrata Baill.</title>
        <authorList>
            <person name="Yang H."/>
            <person name="Zhou C."/>
            <person name="Li G."/>
            <person name="Wang J."/>
            <person name="Gao P."/>
            <person name="Wang M."/>
            <person name="Wang R."/>
            <person name="Zhao Y."/>
        </authorList>
    </citation>
    <scope>NUCLEOTIDE SEQUENCE</scope>
    <source>
        <tissue evidence="5">Mixed with DoveR01_LX</tissue>
    </source>
</reference>
<proteinExistence type="predicted"/>
<keyword evidence="3" id="KW-0804">Transcription</keyword>
<name>A0A5B6YQQ8_DAVIN</name>
<keyword evidence="2" id="KW-0805">Transcription regulation</keyword>